<evidence type="ECO:0000313" key="2">
    <source>
        <dbReference type="Proteomes" id="UP000002258"/>
    </source>
</evidence>
<dbReference type="EMBL" id="CP000496">
    <property type="protein sequence ID" value="ABN64254.2"/>
    <property type="molecule type" value="Genomic_DNA"/>
</dbReference>
<evidence type="ECO:0000313" key="1">
    <source>
        <dbReference type="EMBL" id="ABN64254.2"/>
    </source>
</evidence>
<reference evidence="1 2" key="1">
    <citation type="journal article" date="2007" name="Nat. Biotechnol.">
        <title>Genome sequence of the lignocellulose-bioconverting and xylose-fermenting yeast Pichia stipitis.</title>
        <authorList>
            <person name="Jeffries T.W."/>
            <person name="Grigoriev I.V."/>
            <person name="Grimwood J."/>
            <person name="Laplaza J.M."/>
            <person name="Aerts A."/>
            <person name="Salamov A."/>
            <person name="Schmutz J."/>
            <person name="Lindquist E."/>
            <person name="Dehal P."/>
            <person name="Shapiro H."/>
            <person name="Jin Y.S."/>
            <person name="Passoth V."/>
            <person name="Richardson P.M."/>
        </authorList>
    </citation>
    <scope>NUCLEOTIDE SEQUENCE [LARGE SCALE GENOMIC DNA]</scope>
    <source>
        <strain evidence="2">ATCC 58785 / CBS 6054 / NBRC 10063 / NRRL Y-11545</strain>
    </source>
</reference>
<dbReference type="Proteomes" id="UP000002258">
    <property type="component" value="Chromosome 2"/>
</dbReference>
<dbReference type="HOGENOM" id="CLU_1340374_0_0_1"/>
<dbReference type="KEGG" id="pic:PICST_29434"/>
<feature type="non-terminal residue" evidence="1">
    <location>
        <position position="205"/>
    </location>
</feature>
<sequence length="205" mass="23273">MDNLESIRSIVEEFKIPDKCLRLYDVDPSTLSEYVQVALVPNSKRYTQMPVIIAANHEFHYEDEDHPMIQHTSEQTILSEKQYEDESPDVADLSDTMNYNPSDNDYNNVNNVKCEVDDIGTSNVNINSVNDIGNANSNTRDSHFDTNINTIVNDNDNYNISEDHNDNFDDIDVYDLHVNDTISSIADSPVNTQFSLPLPAIHDKS</sequence>
<name>A3LN23_PICST</name>
<gene>
    <name evidence="1" type="ORF">PICST_29434</name>
</gene>
<organism evidence="1 2">
    <name type="scientific">Scheffersomyces stipitis (strain ATCC 58785 / CBS 6054 / NBRC 10063 / NRRL Y-11545)</name>
    <name type="common">Yeast</name>
    <name type="synonym">Pichia stipitis</name>
    <dbReference type="NCBI Taxonomy" id="322104"/>
    <lineage>
        <taxon>Eukaryota</taxon>
        <taxon>Fungi</taxon>
        <taxon>Dikarya</taxon>
        <taxon>Ascomycota</taxon>
        <taxon>Saccharomycotina</taxon>
        <taxon>Pichiomycetes</taxon>
        <taxon>Debaryomycetaceae</taxon>
        <taxon>Scheffersomyces</taxon>
    </lineage>
</organism>
<dbReference type="GeneID" id="4837550"/>
<proteinExistence type="predicted"/>
<dbReference type="RefSeq" id="XP_001382283.2">
    <property type="nucleotide sequence ID" value="XM_001382246.1"/>
</dbReference>
<dbReference type="AlphaFoldDB" id="A3LN23"/>
<keyword evidence="2" id="KW-1185">Reference proteome</keyword>
<accession>A3LN23</accession>
<dbReference type="InParanoid" id="A3LN23"/>
<protein>
    <submittedName>
        <fullName evidence="1">Uncharacterized protein</fullName>
    </submittedName>
</protein>